<dbReference type="EMBL" id="CAJNOC010000280">
    <property type="protein sequence ID" value="CAF0738016.1"/>
    <property type="molecule type" value="Genomic_DNA"/>
</dbReference>
<dbReference type="Gene3D" id="3.30.420.40">
    <property type="match status" value="1"/>
</dbReference>
<dbReference type="GO" id="GO:0005524">
    <property type="term" value="F:ATP binding"/>
    <property type="evidence" value="ECO:0007669"/>
    <property type="project" value="UniProtKB-KW"/>
</dbReference>
<dbReference type="AlphaFoldDB" id="A0A813NH05"/>
<feature type="binding site" evidence="4">
    <location>
        <begin position="204"/>
        <end position="208"/>
    </location>
    <ligand>
        <name>ATP</name>
        <dbReference type="ChEBI" id="CHEBI:30616"/>
    </ligand>
</feature>
<dbReference type="Gene3D" id="3.30.420.150">
    <property type="entry name" value="Exopolyphosphatase. Domain 2"/>
    <property type="match status" value="1"/>
</dbReference>
<feature type="active site" description="Proton acceptor" evidence="3">
    <location>
        <position position="174"/>
    </location>
</feature>
<dbReference type="PROSITE" id="PS01238">
    <property type="entry name" value="GDA1_CD39_NTPASE"/>
    <property type="match status" value="1"/>
</dbReference>
<evidence type="ECO:0000256" key="4">
    <source>
        <dbReference type="PIRSR" id="PIRSR600407-2"/>
    </source>
</evidence>
<comment type="similarity">
    <text evidence="1 5">Belongs to the GDA1/CD39 NTPase family.</text>
</comment>
<evidence type="ECO:0008006" key="9">
    <source>
        <dbReference type="Google" id="ProtNLM"/>
    </source>
</evidence>
<dbReference type="Pfam" id="PF01150">
    <property type="entry name" value="GDA1_CD39"/>
    <property type="match status" value="2"/>
</dbReference>
<evidence type="ECO:0000256" key="6">
    <source>
        <dbReference type="SAM" id="Phobius"/>
    </source>
</evidence>
<dbReference type="Proteomes" id="UP000663879">
    <property type="component" value="Unassembled WGS sequence"/>
</dbReference>
<accession>A0A813NH05</accession>
<dbReference type="PANTHER" id="PTHR11782">
    <property type="entry name" value="ADENOSINE/GUANOSINE DIPHOSPHATASE"/>
    <property type="match status" value="1"/>
</dbReference>
<keyword evidence="6" id="KW-0812">Transmembrane</keyword>
<keyword evidence="4" id="KW-0067">ATP-binding</keyword>
<organism evidence="7 8">
    <name type="scientific">Brachionus calyciflorus</name>
    <dbReference type="NCBI Taxonomy" id="104777"/>
    <lineage>
        <taxon>Eukaryota</taxon>
        <taxon>Metazoa</taxon>
        <taxon>Spiralia</taxon>
        <taxon>Gnathifera</taxon>
        <taxon>Rotifera</taxon>
        <taxon>Eurotatoria</taxon>
        <taxon>Monogononta</taxon>
        <taxon>Pseudotrocha</taxon>
        <taxon>Ploima</taxon>
        <taxon>Brachionidae</taxon>
        <taxon>Brachionus</taxon>
    </lineage>
</organism>
<keyword evidence="6" id="KW-1133">Transmembrane helix</keyword>
<sequence length="414" mass="46617">MQDDMVPRFLNRNSKLLIVLLAFFVVVLWLYQINIHQRLMISNTIYSIVIDAGSTGSRLHVFKLNHDDSEDKKFDIELINEELLVKVKPGLSAFGPNPEKAVDSIEPLLKRALEVIPATYHRLTRLSLKATAGLRLISDDLANKILKNIKELFMRYPFKIKGDDDVSILDGRYEGIYSWLTLNYALNSFSNSIETSVCSLDMGGGSTQVTFIPSGKVSSNEDLVKIQIDRSEYEIYAKSFLGFGLMSARLNILKKDPLNIDPTKNELFSSCFQNSSKVTWSQQGVDYIILGKNEQINNSYANCYKNVVKTLENNFDAPSDLMFKTKAGGRIDVASIKKKAMTICNTPDSSENKEVDVKDKDYAFLCMDLTFIHAILSHGYGLPDHKEIHVSNQVNGMEISWALGAAFHMLNEND</sequence>
<gene>
    <name evidence="7" type="ORF">OXX778_LOCUS3232</name>
</gene>
<keyword evidence="6" id="KW-0472">Membrane</keyword>
<proteinExistence type="inferred from homology"/>
<keyword evidence="8" id="KW-1185">Reference proteome</keyword>
<evidence type="ECO:0000313" key="8">
    <source>
        <dbReference type="Proteomes" id="UP000663879"/>
    </source>
</evidence>
<protein>
    <recommendedName>
        <fullName evidence="9">Ectonucleoside triphosphate diphosphohydrolase 5</fullName>
    </recommendedName>
</protein>
<dbReference type="InterPro" id="IPR000407">
    <property type="entry name" value="GDA1_CD39_NTPase"/>
</dbReference>
<evidence type="ECO:0000256" key="3">
    <source>
        <dbReference type="PIRSR" id="PIRSR600407-1"/>
    </source>
</evidence>
<dbReference type="OrthoDB" id="6372431at2759"/>
<feature type="transmembrane region" description="Helical" evidence="6">
    <location>
        <begin position="16"/>
        <end position="33"/>
    </location>
</feature>
<dbReference type="GO" id="GO:0016787">
    <property type="term" value="F:hydrolase activity"/>
    <property type="evidence" value="ECO:0007669"/>
    <property type="project" value="UniProtKB-KW"/>
</dbReference>
<evidence type="ECO:0000313" key="7">
    <source>
        <dbReference type="EMBL" id="CAF0738016.1"/>
    </source>
</evidence>
<evidence type="ECO:0000256" key="5">
    <source>
        <dbReference type="RuleBase" id="RU003833"/>
    </source>
</evidence>
<evidence type="ECO:0000256" key="1">
    <source>
        <dbReference type="ARBA" id="ARBA00009283"/>
    </source>
</evidence>
<comment type="caution">
    <text evidence="7">The sequence shown here is derived from an EMBL/GenBank/DDBJ whole genome shotgun (WGS) entry which is preliminary data.</text>
</comment>
<keyword evidence="4" id="KW-0547">Nucleotide-binding</keyword>
<evidence type="ECO:0000256" key="2">
    <source>
        <dbReference type="ARBA" id="ARBA00022801"/>
    </source>
</evidence>
<reference evidence="7" key="1">
    <citation type="submission" date="2021-02" db="EMBL/GenBank/DDBJ databases">
        <authorList>
            <person name="Nowell W R."/>
        </authorList>
    </citation>
    <scope>NUCLEOTIDE SEQUENCE</scope>
    <source>
        <strain evidence="7">Ploen Becks lab</strain>
    </source>
</reference>
<name>A0A813NH05_9BILA</name>
<keyword evidence="2 5" id="KW-0378">Hydrolase</keyword>
<dbReference type="PANTHER" id="PTHR11782:SF127">
    <property type="entry name" value="NTPASE, ISOFORM F"/>
    <property type="match status" value="1"/>
</dbReference>